<gene>
    <name evidence="11" type="ORF">MW084_14375</name>
</gene>
<keyword evidence="12" id="KW-1185">Reference proteome</keyword>
<evidence type="ECO:0000256" key="5">
    <source>
        <dbReference type="ARBA" id="ARBA00022723"/>
    </source>
</evidence>
<evidence type="ECO:0000256" key="3">
    <source>
        <dbReference type="ARBA" id="ARBA00008766"/>
    </source>
</evidence>
<feature type="domain" description="Aminopeptidase P N-terminal" evidence="10">
    <location>
        <begin position="51"/>
        <end position="192"/>
    </location>
</feature>
<keyword evidence="5 8" id="KW-0479">Metal-binding</keyword>
<dbReference type="Pfam" id="PF00557">
    <property type="entry name" value="Peptidase_M24"/>
    <property type="match status" value="1"/>
</dbReference>
<evidence type="ECO:0000259" key="10">
    <source>
        <dbReference type="SMART" id="SM01011"/>
    </source>
</evidence>
<keyword evidence="11" id="KW-0645">Protease</keyword>
<dbReference type="Proteomes" id="UP001056383">
    <property type="component" value="Chromosome"/>
</dbReference>
<dbReference type="SUPFAM" id="SSF55920">
    <property type="entry name" value="Creatinase/aminopeptidase"/>
    <property type="match status" value="1"/>
</dbReference>
<dbReference type="PANTHER" id="PTHR43226">
    <property type="entry name" value="XAA-PRO AMINOPEPTIDASE 3"/>
    <property type="match status" value="1"/>
</dbReference>
<dbReference type="InterPro" id="IPR036005">
    <property type="entry name" value="Creatinase/aminopeptidase-like"/>
</dbReference>
<keyword evidence="6" id="KW-0378">Hydrolase</keyword>
<dbReference type="CDD" id="cd01087">
    <property type="entry name" value="Prolidase"/>
    <property type="match status" value="1"/>
</dbReference>
<reference evidence="11" key="1">
    <citation type="submission" date="2022-04" db="EMBL/GenBank/DDBJ databases">
        <title>Systematic whole-genome sequencing reveals an unexpected diversity among actinomycetoma pathogens and provides insights into their antibacterial susceptibilities.</title>
        <authorList>
            <person name="Watson A.K."/>
            <person name="Kepplinger B."/>
            <person name="Bakhiet S.M."/>
            <person name="Mhmoud N.A."/>
            <person name="Chapman J."/>
            <person name="Allenby N."/>
            <person name="Mickiewicz K."/>
            <person name="Goodfellow M."/>
            <person name="Fahal A.H."/>
            <person name="Errington J."/>
        </authorList>
    </citation>
    <scope>NUCLEOTIDE SEQUENCE</scope>
    <source>
        <strain evidence="11">SD 504</strain>
    </source>
</reference>
<keyword evidence="7" id="KW-0464">Manganese</keyword>
<comment type="cofactor">
    <cofactor evidence="2">
        <name>Mn(2+)</name>
        <dbReference type="ChEBI" id="CHEBI:29035"/>
    </cofactor>
</comment>
<dbReference type="Pfam" id="PF05195">
    <property type="entry name" value="AMP_N"/>
    <property type="match status" value="1"/>
</dbReference>
<evidence type="ECO:0000256" key="9">
    <source>
        <dbReference type="SAM" id="MobiDB-lite"/>
    </source>
</evidence>
<proteinExistence type="inferred from homology"/>
<dbReference type="EMBL" id="CP095474">
    <property type="protein sequence ID" value="URN16923.1"/>
    <property type="molecule type" value="Genomic_DNA"/>
</dbReference>
<comment type="catalytic activity">
    <reaction evidence="1">
        <text>Release of any N-terminal amino acid, including proline, that is linked to proline, even from a dipeptide or tripeptide.</text>
        <dbReference type="EC" id="3.4.11.9"/>
    </reaction>
</comment>
<keyword evidence="11" id="KW-0031">Aminopeptidase</keyword>
<organism evidence="11 12">
    <name type="scientific">Streptomyces sudanensis</name>
    <dbReference type="NCBI Taxonomy" id="436397"/>
    <lineage>
        <taxon>Bacteria</taxon>
        <taxon>Bacillati</taxon>
        <taxon>Actinomycetota</taxon>
        <taxon>Actinomycetes</taxon>
        <taxon>Kitasatosporales</taxon>
        <taxon>Streptomycetaceae</taxon>
        <taxon>Streptomyces</taxon>
    </lineage>
</organism>
<comment type="similarity">
    <text evidence="3 8">Belongs to the peptidase M24B family.</text>
</comment>
<accession>A0ABY4TD96</accession>
<evidence type="ECO:0000256" key="8">
    <source>
        <dbReference type="RuleBase" id="RU000590"/>
    </source>
</evidence>
<dbReference type="Gene3D" id="3.90.230.10">
    <property type="entry name" value="Creatinase/methionine aminopeptidase superfamily"/>
    <property type="match status" value="1"/>
</dbReference>
<evidence type="ECO:0000256" key="4">
    <source>
        <dbReference type="ARBA" id="ARBA00012574"/>
    </source>
</evidence>
<evidence type="ECO:0000256" key="2">
    <source>
        <dbReference type="ARBA" id="ARBA00001936"/>
    </source>
</evidence>
<evidence type="ECO:0000313" key="11">
    <source>
        <dbReference type="EMBL" id="URN16923.1"/>
    </source>
</evidence>
<evidence type="ECO:0000256" key="1">
    <source>
        <dbReference type="ARBA" id="ARBA00001424"/>
    </source>
</evidence>
<dbReference type="InterPro" id="IPR000994">
    <property type="entry name" value="Pept_M24"/>
</dbReference>
<dbReference type="GO" id="GO:0004177">
    <property type="term" value="F:aminopeptidase activity"/>
    <property type="evidence" value="ECO:0007669"/>
    <property type="project" value="UniProtKB-KW"/>
</dbReference>
<dbReference type="InterPro" id="IPR052433">
    <property type="entry name" value="X-Pro_dipept-like"/>
</dbReference>
<dbReference type="SMART" id="SM01011">
    <property type="entry name" value="AMP_N"/>
    <property type="match status" value="1"/>
</dbReference>
<feature type="compositionally biased region" description="Polar residues" evidence="9">
    <location>
        <begin position="1"/>
        <end position="11"/>
    </location>
</feature>
<dbReference type="PANTHER" id="PTHR43226:SF4">
    <property type="entry name" value="XAA-PRO AMINOPEPTIDASE 3"/>
    <property type="match status" value="1"/>
</dbReference>
<dbReference type="InterPro" id="IPR007865">
    <property type="entry name" value="Aminopep_P_N"/>
</dbReference>
<dbReference type="RefSeq" id="WP_010467916.1">
    <property type="nucleotide sequence ID" value="NZ_CP095474.1"/>
</dbReference>
<evidence type="ECO:0000313" key="12">
    <source>
        <dbReference type="Proteomes" id="UP001056383"/>
    </source>
</evidence>
<dbReference type="Gene3D" id="3.40.350.10">
    <property type="entry name" value="Creatinase/prolidase N-terminal domain"/>
    <property type="match status" value="1"/>
</dbReference>
<name>A0ABY4TD96_9ACTN</name>
<protein>
    <recommendedName>
        <fullName evidence="4">Xaa-Pro aminopeptidase</fullName>
        <ecNumber evidence="4">3.4.11.9</ecNumber>
    </recommendedName>
</protein>
<sequence length="486" mass="53288">MADELTAQTPDSGEEPIEQRKNGLYPGVSDELAENMKSGWADTGLRDLKPIAQAAHTAARRDALSARFPGERLVIPAGNLRTRANDTEYRFRAATEYAYLTGNQTEDGVLVLEPRAGGEGHDATLYLLPRSDRENGEFWLSGHGELWVGRRHSLSEAATLYGIPTRDVRELPGLSGATGPVRVVRGYDAGVEKILDGRTDAERDEELRVFLSEARLVKDDFEIAELEKACASTARGFEDVVRVLDKAEATSERYIEGTFFLRARVEGNDVGYGSICAAGPHACTLHWVRNDGPVRSGDLLLLDAGVETNELYTADVTRTLPISGTFTDLQRKIYDAVYEAQEAGIAAVRPGAAFRDFHDAAQRVLAGKLVEWGLLEGPVERVLELGLQRRWTLHGTGHMLGMDVHDCAAARTEAYAGGTLEPGMCLTVEPGLYFQADDLTVPEEYRGIGVRIEDDILVTEDGNRNLSEALPRRSDEVETWMASLKG</sequence>
<dbReference type="InterPro" id="IPR029149">
    <property type="entry name" value="Creatin/AminoP/Spt16_N"/>
</dbReference>
<dbReference type="InterPro" id="IPR001131">
    <property type="entry name" value="Peptidase_M24B_aminopep-P_CS"/>
</dbReference>
<feature type="region of interest" description="Disordered" evidence="9">
    <location>
        <begin position="1"/>
        <end position="25"/>
    </location>
</feature>
<dbReference type="EC" id="3.4.11.9" evidence="4"/>
<evidence type="ECO:0000256" key="6">
    <source>
        <dbReference type="ARBA" id="ARBA00022801"/>
    </source>
</evidence>
<dbReference type="PROSITE" id="PS00491">
    <property type="entry name" value="PROLINE_PEPTIDASE"/>
    <property type="match status" value="1"/>
</dbReference>
<evidence type="ECO:0000256" key="7">
    <source>
        <dbReference type="ARBA" id="ARBA00023211"/>
    </source>
</evidence>
<dbReference type="SUPFAM" id="SSF53092">
    <property type="entry name" value="Creatinase/prolidase N-terminal domain"/>
    <property type="match status" value="1"/>
</dbReference>